<feature type="non-terminal residue" evidence="1">
    <location>
        <position position="69"/>
    </location>
</feature>
<evidence type="ECO:0000313" key="2">
    <source>
        <dbReference type="Proteomes" id="UP000324701"/>
    </source>
</evidence>
<dbReference type="EMBL" id="VTZN01000371">
    <property type="protein sequence ID" value="KAA1243114.1"/>
    <property type="molecule type" value="Genomic_DNA"/>
</dbReference>
<dbReference type="Proteomes" id="UP000324701">
    <property type="component" value="Unassembled WGS sequence"/>
</dbReference>
<accession>A0A5B1B776</accession>
<gene>
    <name evidence="1" type="ORF">F0Q45_25860</name>
</gene>
<evidence type="ECO:0000313" key="1">
    <source>
        <dbReference type="EMBL" id="KAA1243114.1"/>
    </source>
</evidence>
<proteinExistence type="predicted"/>
<dbReference type="AlphaFoldDB" id="A0A5B1B776"/>
<dbReference type="RefSeq" id="WP_149656575.1">
    <property type="nucleotide sequence ID" value="NZ_VTZN01000371.1"/>
</dbReference>
<name>A0A5B1B776_MYCSI</name>
<reference evidence="1 2" key="1">
    <citation type="submission" date="2019-09" db="EMBL/GenBank/DDBJ databases">
        <title>Report of infection by Mycobacterium simiae a patient suffering from pulmonary tuberculosis.</title>
        <authorList>
            <person name="Mohanty P.S."/>
            <person name="Bansal A.K."/>
            <person name="Singh H."/>
            <person name="Sharma S."/>
            <person name="Patil S.A."/>
            <person name="Upadhaya P."/>
            <person name="Singh P.K."/>
            <person name="Kumar D."/>
            <person name="Kumar S."/>
            <person name="Singh R.K."/>
            <person name="Chaudhary B."/>
        </authorList>
    </citation>
    <scope>NUCLEOTIDE SEQUENCE [LARGE SCALE GENOMIC DNA]</scope>
    <source>
        <strain evidence="1 2">JAL-560-SIM</strain>
    </source>
</reference>
<comment type="caution">
    <text evidence="1">The sequence shown here is derived from an EMBL/GenBank/DDBJ whole genome shotgun (WGS) entry which is preliminary data.</text>
</comment>
<sequence>MMIRDAVVSLARHTGLPAATIADLVAKGELRTLFNSAGRLAIRATPHTPLEARKQLRDRNRALLAALEK</sequence>
<organism evidence="1 2">
    <name type="scientific">Mycobacterium simiae</name>
    <name type="common">Mycobacterium habana</name>
    <dbReference type="NCBI Taxonomy" id="1784"/>
    <lineage>
        <taxon>Bacteria</taxon>
        <taxon>Bacillati</taxon>
        <taxon>Actinomycetota</taxon>
        <taxon>Actinomycetes</taxon>
        <taxon>Mycobacteriales</taxon>
        <taxon>Mycobacteriaceae</taxon>
        <taxon>Mycobacterium</taxon>
        <taxon>Mycobacterium simiae complex</taxon>
    </lineage>
</organism>
<keyword evidence="2" id="KW-1185">Reference proteome</keyword>
<protein>
    <submittedName>
        <fullName evidence="1">Uncharacterized protein</fullName>
    </submittedName>
</protein>